<dbReference type="SUPFAM" id="SSF50729">
    <property type="entry name" value="PH domain-like"/>
    <property type="match status" value="1"/>
</dbReference>
<feature type="region of interest" description="Disordered" evidence="5">
    <location>
        <begin position="942"/>
        <end position="991"/>
    </location>
</feature>
<name>A0A979FT79_HYAAZ</name>
<accession>A0A979FT79</accession>
<feature type="domain" description="C2" evidence="7">
    <location>
        <begin position="639"/>
        <end position="784"/>
    </location>
</feature>
<dbReference type="RefSeq" id="XP_047739808.1">
    <property type="nucleotide sequence ID" value="XM_047883852.1"/>
</dbReference>
<dbReference type="PANTHER" id="PTHR10336">
    <property type="entry name" value="PHOSPHOINOSITIDE-SPECIFIC PHOSPHOLIPASE C FAMILY PROTEIN"/>
    <property type="match status" value="1"/>
</dbReference>
<dbReference type="Proteomes" id="UP000694843">
    <property type="component" value="Unplaced"/>
</dbReference>
<evidence type="ECO:0000259" key="6">
    <source>
        <dbReference type="PROSITE" id="PS50003"/>
    </source>
</evidence>
<dbReference type="GO" id="GO:0004435">
    <property type="term" value="F:phosphatidylinositol-4,5-bisphosphate phospholipase C activity"/>
    <property type="evidence" value="ECO:0007669"/>
    <property type="project" value="UniProtKB-EC"/>
</dbReference>
<protein>
    <recommendedName>
        <fullName evidence="4">Phosphoinositide phospholipase C</fullName>
        <ecNumber evidence="4">3.1.4.11</ecNumber>
    </recommendedName>
</protein>
<dbReference type="GO" id="GO:0032228">
    <property type="term" value="P:regulation of synaptic transmission, GABAergic"/>
    <property type="evidence" value="ECO:0007669"/>
    <property type="project" value="TreeGrafter"/>
</dbReference>
<dbReference type="PRINTS" id="PR00390">
    <property type="entry name" value="PHPHLIPASEC"/>
</dbReference>
<evidence type="ECO:0000313" key="9">
    <source>
        <dbReference type="Proteomes" id="UP000694843"/>
    </source>
</evidence>
<feature type="compositionally biased region" description="Acidic residues" evidence="5">
    <location>
        <begin position="949"/>
        <end position="965"/>
    </location>
</feature>
<dbReference type="SMART" id="SM00149">
    <property type="entry name" value="PLCYc"/>
    <property type="match status" value="1"/>
</dbReference>
<dbReference type="InterPro" id="IPR001849">
    <property type="entry name" value="PH_domain"/>
</dbReference>
<dbReference type="AlphaFoldDB" id="A0A979FT79"/>
<keyword evidence="4" id="KW-0442">Lipid degradation</keyword>
<feature type="domain" description="PI-PLC Y-box" evidence="8">
    <location>
        <begin position="552"/>
        <end position="639"/>
    </location>
</feature>
<proteinExistence type="predicted"/>
<dbReference type="PROSITE" id="PS50007">
    <property type="entry name" value="PIPLC_X_DOMAIN"/>
    <property type="match status" value="2"/>
</dbReference>
<dbReference type="OMA" id="FLWVYTH"/>
<feature type="region of interest" description="Disordered" evidence="5">
    <location>
        <begin position="844"/>
        <end position="908"/>
    </location>
</feature>
<dbReference type="Pfam" id="PF16457">
    <property type="entry name" value="PH_12"/>
    <property type="match status" value="1"/>
</dbReference>
<dbReference type="Gene3D" id="2.60.40.150">
    <property type="entry name" value="C2 domain"/>
    <property type="match status" value="1"/>
</dbReference>
<comment type="catalytic activity">
    <reaction evidence="4">
        <text>a 1,2-diacyl-sn-glycero-3-phospho-(1D-myo-inositol-4,5-bisphosphate) + H2O = 1D-myo-inositol 1,4,5-trisphosphate + a 1,2-diacyl-sn-glycerol + H(+)</text>
        <dbReference type="Rhea" id="RHEA:33179"/>
        <dbReference type="ChEBI" id="CHEBI:15377"/>
        <dbReference type="ChEBI" id="CHEBI:15378"/>
        <dbReference type="ChEBI" id="CHEBI:17815"/>
        <dbReference type="ChEBI" id="CHEBI:58456"/>
        <dbReference type="ChEBI" id="CHEBI:203600"/>
        <dbReference type="EC" id="3.1.4.11"/>
    </reaction>
</comment>
<comment type="subcellular location">
    <subcellularLocation>
        <location evidence="1">Cytoplasm</location>
    </subcellularLocation>
</comment>
<dbReference type="GO" id="GO:0051209">
    <property type="term" value="P:release of sequestered calcium ion into cytosol"/>
    <property type="evidence" value="ECO:0007669"/>
    <property type="project" value="TreeGrafter"/>
</dbReference>
<dbReference type="KEGG" id="hazt:108671488"/>
<reference evidence="10" key="1">
    <citation type="submission" date="2025-08" db="UniProtKB">
        <authorList>
            <consortium name="RefSeq"/>
        </authorList>
    </citation>
    <scope>IDENTIFICATION</scope>
    <source>
        <tissue evidence="10">Whole organism</tissue>
    </source>
</reference>
<dbReference type="InterPro" id="IPR011993">
    <property type="entry name" value="PH-like_dom_sf"/>
</dbReference>
<dbReference type="InterPro" id="IPR000909">
    <property type="entry name" value="PLipase_C_PInositol-sp_X_dom"/>
</dbReference>
<dbReference type="InterPro" id="IPR001711">
    <property type="entry name" value="PLipase_C_Pinositol-sp_Y"/>
</dbReference>
<keyword evidence="2" id="KW-0963">Cytoplasm</keyword>
<dbReference type="Pfam" id="PF09279">
    <property type="entry name" value="EF-hand_like"/>
    <property type="match status" value="1"/>
</dbReference>
<evidence type="ECO:0000256" key="5">
    <source>
        <dbReference type="SAM" id="MobiDB-lite"/>
    </source>
</evidence>
<dbReference type="OrthoDB" id="269822at2759"/>
<dbReference type="PROSITE" id="PS50004">
    <property type="entry name" value="C2"/>
    <property type="match status" value="1"/>
</dbReference>
<dbReference type="SUPFAM" id="SSF47473">
    <property type="entry name" value="EF-hand"/>
    <property type="match status" value="1"/>
</dbReference>
<dbReference type="PANTHER" id="PTHR10336:SF196">
    <property type="entry name" value="PHOSPHOINOSITIDE PHOSPHOLIPASE C"/>
    <property type="match status" value="1"/>
</dbReference>
<dbReference type="Pfam" id="PF00388">
    <property type="entry name" value="PI-PLC-X"/>
    <property type="match status" value="2"/>
</dbReference>
<evidence type="ECO:0000259" key="8">
    <source>
        <dbReference type="PROSITE" id="PS50008"/>
    </source>
</evidence>
<organism evidence="9 10">
    <name type="scientific">Hyalella azteca</name>
    <name type="common">Amphipod</name>
    <dbReference type="NCBI Taxonomy" id="294128"/>
    <lineage>
        <taxon>Eukaryota</taxon>
        <taxon>Metazoa</taxon>
        <taxon>Ecdysozoa</taxon>
        <taxon>Arthropoda</taxon>
        <taxon>Crustacea</taxon>
        <taxon>Multicrustacea</taxon>
        <taxon>Malacostraca</taxon>
        <taxon>Eumalacostraca</taxon>
        <taxon>Peracarida</taxon>
        <taxon>Amphipoda</taxon>
        <taxon>Senticaudata</taxon>
        <taxon>Talitrida</taxon>
        <taxon>Talitroidea</taxon>
        <taxon>Hyalellidae</taxon>
        <taxon>Hyalella</taxon>
    </lineage>
</organism>
<keyword evidence="9" id="KW-1185">Reference proteome</keyword>
<sequence length="991" mass="111111">MKEGSSLVKVRSSGRQYHRYFRLLDDLSAIHWTPSTKKTAKAQVNIAQIHEVRTGRNCASLRHQQHPQRFPEDRIFSVLYGPDYRSLDLIAYTPEEATVWVTGLNALIGDASSPDAPDVDIVPLRDRWLLQVFNEACGSQSGSLDQESCLQLIQRLDSTIEAERILHKIQEYEACKREGCRGRLGPAEFVRLYKDLATRHEICCLLIRFANKDYLTSDDLQVFLEGEQRMSGVGAAQIEALIARYEPSAEARANLQLHVDGFTKYLLSDECDVFDPQQRSVSQDMTRPLTNYFISCSHNTFLLEDQVKGPCSIDGYIRVLTCGCRCVKGFTKYLLSDECDVFDPQQRSVSQDMTRPLTNYFISCSHNTFLLEDQVKGPCSIDGYIRVLTCGCRCVKVDVHDGPTEPLVYNARAHTSHVTFRDVMEAIATFSFDFSPYPVIVHLETYCSLSQQRVMADILETVLGPLLYRPNEEVSAIELSPHLLRHKILLKGKKLRDESVCEGDVSDEDDEGNEGKNCGKPFPKRQLCVELSRLIGLNRRRYDERELPDCQSLSESSAARACQSCPEQLVKLNKSLLTRVYPDASREDSSNYNPQDFWNAGCQLVSLNFQTPGQMMDVYEGKFRANGGCGYVLKPAVMRDHISVFSVATKDPIPGVIPQLLKIKIISAQSLPKPRGSTASKASFVDPYVVIQVFGIPADCKEFQTRTVRNNSRFPVFEESFNIERDVLCMMVLERRPPGPLPPHLHRLETALNQLLQEIQTFLATVKTDQQDLQTCLEPALQLYDKLDALLLSSGVRGKKANKARENFAFNVRIARGQLDKLAAAAERCRVALEQLESTRATLSSLNRRDRSSSVRGRHRLTLANRHHTTDNLTSYGSLGRATTSTPLSSSPSSQHLTPPKSILKKSNSNIESGSLTYVGLSFPQDFPHDFTALTVGDDPVSLSGSSLMDDDDDDDDDEDEDGDDERQMMNSERFQTSGQTTVQQGQSAAS</sequence>
<feature type="compositionally biased region" description="Basic residues" evidence="5">
    <location>
        <begin position="856"/>
        <end position="867"/>
    </location>
</feature>
<keyword evidence="4" id="KW-0443">Lipid metabolism</keyword>
<dbReference type="InterPro" id="IPR001192">
    <property type="entry name" value="PI-PLC_fam"/>
</dbReference>
<dbReference type="Gene3D" id="2.30.29.30">
    <property type="entry name" value="Pleckstrin-homology domain (PH domain)/Phosphotyrosine-binding domain (PTB)"/>
    <property type="match status" value="1"/>
</dbReference>
<dbReference type="InterPro" id="IPR000008">
    <property type="entry name" value="C2_dom"/>
</dbReference>
<evidence type="ECO:0000256" key="1">
    <source>
        <dbReference type="ARBA" id="ARBA00004496"/>
    </source>
</evidence>
<dbReference type="SMART" id="SM00148">
    <property type="entry name" value="PLCXc"/>
    <property type="match status" value="1"/>
</dbReference>
<feature type="domain" description="PH" evidence="6">
    <location>
        <begin position="1"/>
        <end position="109"/>
    </location>
</feature>
<dbReference type="SUPFAM" id="SSF51695">
    <property type="entry name" value="PLC-like phosphodiesterases"/>
    <property type="match status" value="2"/>
</dbReference>
<dbReference type="GO" id="GO:0007214">
    <property type="term" value="P:gamma-aminobutyric acid signaling pathway"/>
    <property type="evidence" value="ECO:0007669"/>
    <property type="project" value="TreeGrafter"/>
</dbReference>
<evidence type="ECO:0000259" key="7">
    <source>
        <dbReference type="PROSITE" id="PS50004"/>
    </source>
</evidence>
<dbReference type="FunFam" id="1.10.238.10:FF:000005">
    <property type="entry name" value="Phosphoinositide phospholipase C"/>
    <property type="match status" value="1"/>
</dbReference>
<evidence type="ECO:0000313" key="10">
    <source>
        <dbReference type="RefSeq" id="XP_047739808.1"/>
    </source>
</evidence>
<feature type="compositionally biased region" description="Low complexity" evidence="5">
    <location>
        <begin position="883"/>
        <end position="900"/>
    </location>
</feature>
<dbReference type="GO" id="GO:0016042">
    <property type="term" value="P:lipid catabolic process"/>
    <property type="evidence" value="ECO:0007669"/>
    <property type="project" value="UniProtKB-KW"/>
</dbReference>
<dbReference type="Gene3D" id="3.20.20.190">
    <property type="entry name" value="Phosphatidylinositol (PI) phosphodiesterase"/>
    <property type="match status" value="2"/>
</dbReference>
<dbReference type="Gene3D" id="1.10.238.10">
    <property type="entry name" value="EF-hand"/>
    <property type="match status" value="1"/>
</dbReference>
<evidence type="ECO:0000256" key="4">
    <source>
        <dbReference type="RuleBase" id="RU361133"/>
    </source>
</evidence>
<feature type="compositionally biased region" description="Low complexity" evidence="5">
    <location>
        <begin position="976"/>
        <end position="991"/>
    </location>
</feature>
<dbReference type="SMART" id="SM00239">
    <property type="entry name" value="C2"/>
    <property type="match status" value="1"/>
</dbReference>
<dbReference type="Pfam" id="PF00387">
    <property type="entry name" value="PI-PLC-Y"/>
    <property type="match status" value="1"/>
</dbReference>
<evidence type="ECO:0000256" key="3">
    <source>
        <dbReference type="ARBA" id="ARBA00023224"/>
    </source>
</evidence>
<evidence type="ECO:0000256" key="2">
    <source>
        <dbReference type="ARBA" id="ARBA00022490"/>
    </source>
</evidence>
<dbReference type="GO" id="GO:0005737">
    <property type="term" value="C:cytoplasm"/>
    <property type="evidence" value="ECO:0007669"/>
    <property type="project" value="UniProtKB-SubCell"/>
</dbReference>
<dbReference type="FunFam" id="2.30.29.30:FF:000025">
    <property type="entry name" value="Phosphoinositide phospholipase C"/>
    <property type="match status" value="1"/>
</dbReference>
<keyword evidence="3" id="KW-0807">Transducer</keyword>
<dbReference type="InterPro" id="IPR035892">
    <property type="entry name" value="C2_domain_sf"/>
</dbReference>
<dbReference type="EC" id="3.1.4.11" evidence="4"/>
<dbReference type="PROSITE" id="PS50008">
    <property type="entry name" value="PIPLC_Y_DOMAIN"/>
    <property type="match status" value="1"/>
</dbReference>
<dbReference type="SUPFAM" id="SSF49562">
    <property type="entry name" value="C2 domain (Calcium/lipid-binding domain, CaLB)"/>
    <property type="match status" value="1"/>
</dbReference>
<dbReference type="CDD" id="cd08558">
    <property type="entry name" value="PI-PLCc_eukaryota"/>
    <property type="match status" value="1"/>
</dbReference>
<gene>
    <name evidence="10" type="primary">LOC108671488</name>
</gene>
<keyword evidence="4" id="KW-0378">Hydrolase</keyword>
<dbReference type="InterPro" id="IPR017946">
    <property type="entry name" value="PLC-like_Pdiesterase_TIM-brl"/>
</dbReference>
<dbReference type="GO" id="GO:0048015">
    <property type="term" value="P:phosphatidylinositol-mediated signaling"/>
    <property type="evidence" value="ECO:0007669"/>
    <property type="project" value="TreeGrafter"/>
</dbReference>
<dbReference type="CDD" id="cd00275">
    <property type="entry name" value="C2_PLC_like"/>
    <property type="match status" value="1"/>
</dbReference>
<dbReference type="InterPro" id="IPR015359">
    <property type="entry name" value="PLC_EF-hand-like"/>
</dbReference>
<dbReference type="PROSITE" id="PS50003">
    <property type="entry name" value="PH_DOMAIN"/>
    <property type="match status" value="1"/>
</dbReference>
<dbReference type="Pfam" id="PF00168">
    <property type="entry name" value="C2"/>
    <property type="match status" value="1"/>
</dbReference>
<dbReference type="GO" id="GO:0046488">
    <property type="term" value="P:phosphatidylinositol metabolic process"/>
    <property type="evidence" value="ECO:0007669"/>
    <property type="project" value="TreeGrafter"/>
</dbReference>
<dbReference type="GeneID" id="108671488"/>
<dbReference type="InterPro" id="IPR011992">
    <property type="entry name" value="EF-hand-dom_pair"/>
</dbReference>